<keyword evidence="4 8" id="KW-0812">Transmembrane</keyword>
<dbReference type="EMBL" id="CP062006">
    <property type="protein sequence ID" value="QTC87453.1"/>
    <property type="molecule type" value="Genomic_DNA"/>
</dbReference>
<dbReference type="SUPFAM" id="SSF103473">
    <property type="entry name" value="MFS general substrate transporter"/>
    <property type="match status" value="1"/>
</dbReference>
<sequence length="428" mass="46131">MTIAASEKSFLGQPRGLTVLFLTEMWEKFSFFGMRTLLVYYMTTTLLIEQGRASIIYGVYTAVIYLTPIFGGLLADRWLGRRRSVVMGASIMILGHFMMASEALFYPALAVIAIGNGLFLPNLPGQVAGLYKPDDPRRGSAYNIYYMGVNLGAFMAPLVCGAVGEIYGWHWGFALAGVGMAAGLTIYLLGGRYLPADPPRMARSEKVKGEGMERSSLLLFGGVILAVVVFRVAYEQVGNTLALWIGSDVDRSLGGWTIPMTWFQSLNPLLVFLLTPILVTAWDRSARKGRGMSSLARMATGAALVASAFFGLALIAMLTGQGPVHWLWLVAFFVLLTSGELFILPVGLGLFGRLAPAQMTATMIAAWFLAAFAGNLLAGLVGSSWSTMSAGAFFALMGSVASLSVMALCLLIRPFRKLEARSDAGDEI</sequence>
<feature type="transmembrane region" description="Helical" evidence="9">
    <location>
        <begin position="294"/>
        <end position="320"/>
    </location>
</feature>
<dbReference type="Gene3D" id="1.20.1250.20">
    <property type="entry name" value="MFS general substrate transporter like domains"/>
    <property type="match status" value="2"/>
</dbReference>
<evidence type="ECO:0000256" key="8">
    <source>
        <dbReference type="RuleBase" id="RU003755"/>
    </source>
</evidence>
<dbReference type="Pfam" id="PF00854">
    <property type="entry name" value="PTR2"/>
    <property type="match status" value="2"/>
</dbReference>
<feature type="transmembrane region" description="Helical" evidence="9">
    <location>
        <begin position="262"/>
        <end position="282"/>
    </location>
</feature>
<dbReference type="InterPro" id="IPR018456">
    <property type="entry name" value="PTR2_symporter_CS"/>
</dbReference>
<reference evidence="11 12" key="1">
    <citation type="submission" date="2020-09" db="EMBL/GenBank/DDBJ databases">
        <title>Brevundimonas sp. LVF1 isolated from an oligotrophic pond in Goettingen, Germany.</title>
        <authorList>
            <person name="Friedrich I."/>
            <person name="Klassen A."/>
            <person name="Neubauer H."/>
            <person name="Schneider D."/>
            <person name="Hertel R."/>
            <person name="Daniel R."/>
        </authorList>
    </citation>
    <scope>NUCLEOTIDE SEQUENCE [LARGE SCALE GENOMIC DNA]</scope>
    <source>
        <strain evidence="11 12">LVF1</strain>
    </source>
</reference>
<dbReference type="PROSITE" id="PS50850">
    <property type="entry name" value="MFS"/>
    <property type="match status" value="1"/>
</dbReference>
<protein>
    <submittedName>
        <fullName evidence="11">Peptide MFS transporter</fullName>
    </submittedName>
</protein>
<dbReference type="PANTHER" id="PTHR23517">
    <property type="entry name" value="RESISTANCE PROTEIN MDTM, PUTATIVE-RELATED-RELATED"/>
    <property type="match status" value="1"/>
</dbReference>
<dbReference type="InterPro" id="IPR050171">
    <property type="entry name" value="MFS_Transporters"/>
</dbReference>
<evidence type="ECO:0000256" key="9">
    <source>
        <dbReference type="SAM" id="Phobius"/>
    </source>
</evidence>
<feature type="transmembrane region" description="Helical" evidence="9">
    <location>
        <begin position="82"/>
        <end position="99"/>
    </location>
</feature>
<name>A0ABX7SLY8_9CAUL</name>
<dbReference type="PANTHER" id="PTHR23517:SF15">
    <property type="entry name" value="PROTON-DEPENDENT OLIGOPEPTIDE FAMILY TRANSPORT PROTEIN"/>
    <property type="match status" value="1"/>
</dbReference>
<feature type="transmembrane region" description="Helical" evidence="9">
    <location>
        <begin position="391"/>
        <end position="412"/>
    </location>
</feature>
<keyword evidence="3" id="KW-1003">Cell membrane</keyword>
<dbReference type="Proteomes" id="UP000663942">
    <property type="component" value="Chromosome"/>
</dbReference>
<evidence type="ECO:0000259" key="10">
    <source>
        <dbReference type="PROSITE" id="PS50850"/>
    </source>
</evidence>
<evidence type="ECO:0000256" key="4">
    <source>
        <dbReference type="ARBA" id="ARBA00022692"/>
    </source>
</evidence>
<gene>
    <name evidence="11" type="ORF">IFE19_15385</name>
</gene>
<feature type="transmembrane region" description="Helical" evidence="9">
    <location>
        <begin position="54"/>
        <end position="75"/>
    </location>
</feature>
<dbReference type="RefSeq" id="WP_207823788.1">
    <property type="nucleotide sequence ID" value="NZ_CP062006.1"/>
</dbReference>
<feature type="transmembrane region" description="Helical" evidence="9">
    <location>
        <begin position="105"/>
        <end position="123"/>
    </location>
</feature>
<dbReference type="InterPro" id="IPR005279">
    <property type="entry name" value="Dipep/tripep_permease"/>
</dbReference>
<keyword evidence="7 9" id="KW-0472">Membrane</keyword>
<feature type="transmembrane region" description="Helical" evidence="9">
    <location>
        <begin position="364"/>
        <end position="385"/>
    </location>
</feature>
<dbReference type="InterPro" id="IPR000109">
    <property type="entry name" value="POT_fam"/>
</dbReference>
<organism evidence="11 12">
    <name type="scientific">Brevundimonas pondensis</name>
    <dbReference type="NCBI Taxonomy" id="2774189"/>
    <lineage>
        <taxon>Bacteria</taxon>
        <taxon>Pseudomonadati</taxon>
        <taxon>Pseudomonadota</taxon>
        <taxon>Alphaproteobacteria</taxon>
        <taxon>Caulobacterales</taxon>
        <taxon>Caulobacteraceae</taxon>
        <taxon>Brevundimonas</taxon>
    </lineage>
</organism>
<feature type="transmembrane region" description="Helical" evidence="9">
    <location>
        <begin position="215"/>
        <end position="234"/>
    </location>
</feature>
<keyword evidence="6 9" id="KW-1133">Transmembrane helix</keyword>
<evidence type="ECO:0000313" key="12">
    <source>
        <dbReference type="Proteomes" id="UP000663942"/>
    </source>
</evidence>
<keyword evidence="2 8" id="KW-0813">Transport</keyword>
<feature type="transmembrane region" description="Helical" evidence="9">
    <location>
        <begin position="29"/>
        <end position="48"/>
    </location>
</feature>
<comment type="similarity">
    <text evidence="8">Belongs to the major facilitator superfamily. Proton-dependent oligopeptide transporter (POT/PTR) (TC 2.A.17) family.</text>
</comment>
<evidence type="ECO:0000256" key="2">
    <source>
        <dbReference type="ARBA" id="ARBA00022448"/>
    </source>
</evidence>
<feature type="transmembrane region" description="Helical" evidence="9">
    <location>
        <begin position="170"/>
        <end position="194"/>
    </location>
</feature>
<accession>A0ABX7SLY8</accession>
<evidence type="ECO:0000256" key="6">
    <source>
        <dbReference type="ARBA" id="ARBA00022989"/>
    </source>
</evidence>
<evidence type="ECO:0000256" key="3">
    <source>
        <dbReference type="ARBA" id="ARBA00022475"/>
    </source>
</evidence>
<dbReference type="CDD" id="cd17346">
    <property type="entry name" value="MFS_DtpA_like"/>
    <property type="match status" value="1"/>
</dbReference>
<evidence type="ECO:0000256" key="5">
    <source>
        <dbReference type="ARBA" id="ARBA00022856"/>
    </source>
</evidence>
<keyword evidence="12" id="KW-1185">Reference proteome</keyword>
<dbReference type="PROSITE" id="PS01023">
    <property type="entry name" value="PTR2_2"/>
    <property type="match status" value="1"/>
</dbReference>
<keyword evidence="5" id="KW-0653">Protein transport</keyword>
<feature type="domain" description="Major facilitator superfamily (MFS) profile" evidence="10">
    <location>
        <begin position="16"/>
        <end position="416"/>
    </location>
</feature>
<dbReference type="NCBIfam" id="TIGR00924">
    <property type="entry name" value="yjdL_sub1_fam"/>
    <property type="match status" value="1"/>
</dbReference>
<evidence type="ECO:0000256" key="1">
    <source>
        <dbReference type="ARBA" id="ARBA00004651"/>
    </source>
</evidence>
<feature type="transmembrane region" description="Helical" evidence="9">
    <location>
        <begin position="326"/>
        <end position="352"/>
    </location>
</feature>
<comment type="subcellular location">
    <subcellularLocation>
        <location evidence="1">Cell membrane</location>
        <topology evidence="1">Multi-pass membrane protein</topology>
    </subcellularLocation>
    <subcellularLocation>
        <location evidence="8">Membrane</location>
        <topology evidence="8">Multi-pass membrane protein</topology>
    </subcellularLocation>
</comment>
<feature type="transmembrane region" description="Helical" evidence="9">
    <location>
        <begin position="144"/>
        <end position="164"/>
    </location>
</feature>
<keyword evidence="5" id="KW-0571">Peptide transport</keyword>
<proteinExistence type="inferred from homology"/>
<evidence type="ECO:0000313" key="11">
    <source>
        <dbReference type="EMBL" id="QTC87453.1"/>
    </source>
</evidence>
<dbReference type="InterPro" id="IPR020846">
    <property type="entry name" value="MFS_dom"/>
</dbReference>
<dbReference type="InterPro" id="IPR036259">
    <property type="entry name" value="MFS_trans_sf"/>
</dbReference>
<evidence type="ECO:0000256" key="7">
    <source>
        <dbReference type="ARBA" id="ARBA00023136"/>
    </source>
</evidence>